<dbReference type="Proteomes" id="UP000247515">
    <property type="component" value="Unassembled WGS sequence"/>
</dbReference>
<dbReference type="SUPFAM" id="SSF53756">
    <property type="entry name" value="UDP-Glycosyltransferase/glycogen phosphorylase"/>
    <property type="match status" value="1"/>
</dbReference>
<dbReference type="EMBL" id="FNZM01000016">
    <property type="protein sequence ID" value="SEK08039.1"/>
    <property type="molecule type" value="Genomic_DNA"/>
</dbReference>
<dbReference type="CDD" id="cd03801">
    <property type="entry name" value="GT4_PimA-like"/>
    <property type="match status" value="1"/>
</dbReference>
<reference evidence="2 5" key="2">
    <citation type="submission" date="2018-05" db="EMBL/GenBank/DDBJ databases">
        <title>Genomic Encyclopedia of Type Strains, Phase IV (KMG-V): Genome sequencing to study the core and pangenomes of soil and plant-associated prokaryotes.</title>
        <authorList>
            <person name="Whitman W."/>
        </authorList>
    </citation>
    <scope>NUCLEOTIDE SEQUENCE [LARGE SCALE GENOMIC DNA]</scope>
    <source>
        <strain evidence="2 5">SIr-6563</strain>
    </source>
</reference>
<dbReference type="OrthoDB" id="9801573at2"/>
<comment type="caution">
    <text evidence="3">The sequence shown here is derived from an EMBL/GenBank/DDBJ whole genome shotgun (WGS) entry which is preliminary data.</text>
</comment>
<gene>
    <name evidence="2" type="ORF">C7400_11946</name>
    <name evidence="3" type="ORF">SAMN05216550_116135</name>
</gene>
<sequence length="396" mass="43741">MRILFVVGNLGDYHVPRYEALVDAATRSGHDVSLLEVFARSGVYGFPQERRAAFFANRPPHAITLVEDGSDSDGLGLRDCSRLVARLRAFAPDVVITLGYNTQYSALLCALRHLTRRFKLIYMSDSKADDGVRSAAKERLKRMIVSRFDGALVAGERHRRYALSLGIPMTRSRIGFDVVDIDYFARLAQRARDNARSVRERYRLPPRFLLCVSRFVARKNVDVLIDAYAQTGLRERGIGLVLVGQGPLDAALRARIAAHGLDADVSILSSLPNHEMPNLYALADFIVLASEFDQWGLCVNEAFAAGCPAIVTRTCGVAGEIVHDGVNGFVVEPRDVRTLAQRIGQLGSDGTLRERFANGARDAIRRWSPLLFASSALELAQATTRRATPHAQHELV</sequence>
<evidence type="ECO:0000313" key="5">
    <source>
        <dbReference type="Proteomes" id="UP000247515"/>
    </source>
</evidence>
<evidence type="ECO:0000259" key="1">
    <source>
        <dbReference type="Pfam" id="PF00534"/>
    </source>
</evidence>
<dbReference type="Pfam" id="PF00534">
    <property type="entry name" value="Glycos_transf_1"/>
    <property type="match status" value="1"/>
</dbReference>
<dbReference type="GO" id="GO:0016758">
    <property type="term" value="F:hexosyltransferase activity"/>
    <property type="evidence" value="ECO:0007669"/>
    <property type="project" value="TreeGrafter"/>
</dbReference>
<proteinExistence type="predicted"/>
<reference evidence="3 4" key="1">
    <citation type="submission" date="2016-10" db="EMBL/GenBank/DDBJ databases">
        <authorList>
            <person name="Varghese N."/>
            <person name="Submissions S."/>
        </authorList>
    </citation>
    <scope>NUCLEOTIDE SEQUENCE [LARGE SCALE GENOMIC DNA]</scope>
    <source>
        <strain evidence="3 4">LMG 22274</strain>
    </source>
</reference>
<evidence type="ECO:0000313" key="2">
    <source>
        <dbReference type="EMBL" id="PXX11479.1"/>
    </source>
</evidence>
<accession>A0A1A5XDD9</accession>
<feature type="domain" description="Glycosyl transferase family 1" evidence="1">
    <location>
        <begin position="205"/>
        <end position="361"/>
    </location>
</feature>
<dbReference type="Gene3D" id="3.40.50.2000">
    <property type="entry name" value="Glycogen Phosphorylase B"/>
    <property type="match status" value="2"/>
</dbReference>
<evidence type="ECO:0000313" key="3">
    <source>
        <dbReference type="EMBL" id="SEK08039.1"/>
    </source>
</evidence>
<organism evidence="3 4">
    <name type="scientific">Paraburkholderia tropica</name>
    <dbReference type="NCBI Taxonomy" id="92647"/>
    <lineage>
        <taxon>Bacteria</taxon>
        <taxon>Pseudomonadati</taxon>
        <taxon>Pseudomonadota</taxon>
        <taxon>Betaproteobacteria</taxon>
        <taxon>Burkholderiales</taxon>
        <taxon>Burkholderiaceae</taxon>
        <taxon>Paraburkholderia</taxon>
    </lineage>
</organism>
<dbReference type="RefSeq" id="WP_065060552.1">
    <property type="nucleotide sequence ID" value="NZ_CADFGN010000014.1"/>
</dbReference>
<dbReference type="InterPro" id="IPR050194">
    <property type="entry name" value="Glycosyltransferase_grp1"/>
</dbReference>
<dbReference type="AlphaFoldDB" id="A0A1A5XDD9"/>
<dbReference type="EMBL" id="QJJV01000019">
    <property type="protein sequence ID" value="PXX11479.1"/>
    <property type="molecule type" value="Genomic_DNA"/>
</dbReference>
<dbReference type="PANTHER" id="PTHR45947">
    <property type="entry name" value="SULFOQUINOVOSYL TRANSFERASE SQD2"/>
    <property type="match status" value="1"/>
</dbReference>
<dbReference type="GeneID" id="61306564"/>
<name>A0A1A5XDD9_9BURK</name>
<keyword evidence="5" id="KW-1185">Reference proteome</keyword>
<dbReference type="InterPro" id="IPR001296">
    <property type="entry name" value="Glyco_trans_1"/>
</dbReference>
<evidence type="ECO:0000313" key="4">
    <source>
        <dbReference type="Proteomes" id="UP000183529"/>
    </source>
</evidence>
<dbReference type="Proteomes" id="UP000183529">
    <property type="component" value="Unassembled WGS sequence"/>
</dbReference>
<protein>
    <submittedName>
        <fullName evidence="2">Glycosyltransferase involved in cell wall biosynthesis</fullName>
    </submittedName>
    <submittedName>
        <fullName evidence="3">Glycosyltransferase involved in cell wall bisynthesis</fullName>
    </submittedName>
</protein>
<dbReference type="PANTHER" id="PTHR45947:SF3">
    <property type="entry name" value="SULFOQUINOVOSYL TRANSFERASE SQD2"/>
    <property type="match status" value="1"/>
</dbReference>